<dbReference type="SUPFAM" id="SSF143856">
    <property type="entry name" value="DeoB insert domain-like"/>
    <property type="match status" value="1"/>
</dbReference>
<dbReference type="Pfam" id="PF01676">
    <property type="entry name" value="Metalloenzyme"/>
    <property type="match status" value="1"/>
</dbReference>
<comment type="cofactor">
    <cofactor evidence="5">
        <name>Mn(2+)</name>
        <dbReference type="ChEBI" id="CHEBI:29035"/>
    </cofactor>
    <text evidence="5">Binds 2 manganese ions.</text>
</comment>
<dbReference type="InterPro" id="IPR017850">
    <property type="entry name" value="Alkaline_phosphatase_core_sf"/>
</dbReference>
<dbReference type="PANTHER" id="PTHR21110">
    <property type="entry name" value="PHOSPHOPENTOMUTASE"/>
    <property type="match status" value="1"/>
</dbReference>
<comment type="caution">
    <text evidence="8">The sequence shown here is derived from an EMBL/GenBank/DDBJ whole genome shotgun (WGS) entry which is preliminary data.</text>
</comment>
<evidence type="ECO:0000313" key="8">
    <source>
        <dbReference type="EMBL" id="MFC6386082.1"/>
    </source>
</evidence>
<evidence type="ECO:0000256" key="2">
    <source>
        <dbReference type="ARBA" id="ARBA00022723"/>
    </source>
</evidence>
<feature type="binding site" evidence="5">
    <location>
        <position position="14"/>
    </location>
    <ligand>
        <name>Mn(2+)</name>
        <dbReference type="ChEBI" id="CHEBI:29035"/>
        <label>1</label>
    </ligand>
</feature>
<feature type="binding site" evidence="5">
    <location>
        <position position="332"/>
    </location>
    <ligand>
        <name>Mn(2+)</name>
        <dbReference type="ChEBI" id="CHEBI:29035"/>
        <label>1</label>
    </ligand>
</feature>
<dbReference type="PANTHER" id="PTHR21110:SF0">
    <property type="entry name" value="PHOSPHOPENTOMUTASE"/>
    <property type="match status" value="1"/>
</dbReference>
<name>A0ABW1WEQ9_9BACL</name>
<comment type="catalytic activity">
    <reaction evidence="5">
        <text>alpha-D-ribose 1-phosphate = D-ribose 5-phosphate</text>
        <dbReference type="Rhea" id="RHEA:18793"/>
        <dbReference type="ChEBI" id="CHEBI:57720"/>
        <dbReference type="ChEBI" id="CHEBI:78346"/>
        <dbReference type="EC" id="5.4.2.7"/>
    </reaction>
</comment>
<feature type="binding site" evidence="5">
    <location>
        <position position="291"/>
    </location>
    <ligand>
        <name>Mn(2+)</name>
        <dbReference type="ChEBI" id="CHEBI:29035"/>
        <label>2</label>
    </ligand>
</feature>
<dbReference type="InterPro" id="IPR010045">
    <property type="entry name" value="DeoB"/>
</dbReference>
<dbReference type="PIRSF" id="PIRSF001491">
    <property type="entry name" value="Ppentomutase"/>
    <property type="match status" value="1"/>
</dbReference>
<keyword evidence="3 5" id="KW-0464">Manganese</keyword>
<comment type="similarity">
    <text evidence="1 5">Belongs to the phosphopentomutase family.</text>
</comment>
<sequence length="399" mass="44108">MTEKFKRIHVIVLDSVGIGEATDAAKYGDEGCDTLGHTAAAMNGLNVPNLTKLGLSNIRPEQPILGVPVQDKPLAYFTKMHEISAGKDSMDGHWEMMGLPVMTPLHTFPNGFPDELIQKIETFSGRKVVWNKPASGTEIIKKFGEHQMKTGDLIVYTSGDSVLQIAAHEEIIPLEELYKICEYAREITIDEPYHLGRIIARPYVGTAADNFERTANRRDLTLVPPEKTVLDLLAESGRDTLAIGKINDIFSGQGIKKGWHTVSNEDGMEHFIAVLDQDFHGLSFTNLVDFDANYGHRREPVLFGKALEVFDRQLGQALPKLTEDDLLIITADHGNDPGFRGTDHTREFVPLLVYSPAFHAGQALPVRETFADLGATIADNFGTQLPKVGTSFLSTLKMR</sequence>
<feature type="domain" description="Metalloenzyme" evidence="7">
    <location>
        <begin position="6"/>
        <end position="384"/>
    </location>
</feature>
<dbReference type="SUPFAM" id="SSF53649">
    <property type="entry name" value="Alkaline phosphatase-like"/>
    <property type="match status" value="1"/>
</dbReference>
<feature type="binding site" evidence="5">
    <location>
        <position position="344"/>
    </location>
    <ligand>
        <name>Mn(2+)</name>
        <dbReference type="ChEBI" id="CHEBI:29035"/>
        <label>2</label>
    </ligand>
</feature>
<gene>
    <name evidence="5" type="primary">deoB</name>
    <name evidence="8" type="ORF">ACFP7A_05680</name>
</gene>
<accession>A0ABW1WEQ9</accession>
<evidence type="ECO:0000313" key="9">
    <source>
        <dbReference type="Proteomes" id="UP001596267"/>
    </source>
</evidence>
<comment type="pathway">
    <text evidence="5">Carbohydrate degradation; 2-deoxy-D-ribose 1-phosphate degradation; D-glyceraldehyde 3-phosphate and acetaldehyde from 2-deoxy-alpha-D-ribose 1-phosphate: step 1/2.</text>
</comment>
<dbReference type="InterPro" id="IPR024052">
    <property type="entry name" value="Phosphopentomutase_DeoB_cap_sf"/>
</dbReference>
<dbReference type="EC" id="5.4.2.7" evidence="5 6"/>
<comment type="catalytic activity">
    <reaction evidence="5">
        <text>2-deoxy-alpha-D-ribose 1-phosphate = 2-deoxy-D-ribose 5-phosphate</text>
        <dbReference type="Rhea" id="RHEA:27658"/>
        <dbReference type="ChEBI" id="CHEBI:57259"/>
        <dbReference type="ChEBI" id="CHEBI:62877"/>
        <dbReference type="EC" id="5.4.2.7"/>
    </reaction>
</comment>
<evidence type="ECO:0000256" key="6">
    <source>
        <dbReference type="NCBIfam" id="TIGR01696"/>
    </source>
</evidence>
<keyword evidence="5" id="KW-0963">Cytoplasm</keyword>
<organism evidence="8 9">
    <name type="scientific">Sporolactobacillus kofuensis</name>
    <dbReference type="NCBI Taxonomy" id="269672"/>
    <lineage>
        <taxon>Bacteria</taxon>
        <taxon>Bacillati</taxon>
        <taxon>Bacillota</taxon>
        <taxon>Bacilli</taxon>
        <taxon>Bacillales</taxon>
        <taxon>Sporolactobacillaceae</taxon>
        <taxon>Sporolactobacillus</taxon>
    </lineage>
</organism>
<evidence type="ECO:0000256" key="5">
    <source>
        <dbReference type="HAMAP-Rule" id="MF_00740"/>
    </source>
</evidence>
<dbReference type="Gene3D" id="3.30.70.1250">
    <property type="entry name" value="Phosphopentomutase"/>
    <property type="match status" value="1"/>
</dbReference>
<evidence type="ECO:0000259" key="7">
    <source>
        <dbReference type="Pfam" id="PF01676"/>
    </source>
</evidence>
<evidence type="ECO:0000256" key="4">
    <source>
        <dbReference type="ARBA" id="ARBA00023235"/>
    </source>
</evidence>
<dbReference type="RefSeq" id="WP_253053286.1">
    <property type="nucleotide sequence ID" value="NZ_JAMXWN010000003.1"/>
</dbReference>
<dbReference type="NCBIfam" id="NF003766">
    <property type="entry name" value="PRK05362.1"/>
    <property type="match status" value="1"/>
</dbReference>
<proteinExistence type="inferred from homology"/>
<protein>
    <recommendedName>
        <fullName evidence="5 6">Phosphopentomutase</fullName>
        <ecNumber evidence="5 6">5.4.2.7</ecNumber>
    </recommendedName>
    <alternativeName>
        <fullName evidence="5">Phosphodeoxyribomutase</fullName>
    </alternativeName>
</protein>
<dbReference type="InterPro" id="IPR006124">
    <property type="entry name" value="Metalloenzyme"/>
</dbReference>
<dbReference type="CDD" id="cd16009">
    <property type="entry name" value="PPM"/>
    <property type="match status" value="1"/>
</dbReference>
<reference evidence="9" key="1">
    <citation type="journal article" date="2019" name="Int. J. Syst. Evol. Microbiol.">
        <title>The Global Catalogue of Microorganisms (GCM) 10K type strain sequencing project: providing services to taxonomists for standard genome sequencing and annotation.</title>
        <authorList>
            <consortium name="The Broad Institute Genomics Platform"/>
            <consortium name="The Broad Institute Genome Sequencing Center for Infectious Disease"/>
            <person name="Wu L."/>
            <person name="Ma J."/>
        </authorList>
    </citation>
    <scope>NUCLEOTIDE SEQUENCE [LARGE SCALE GENOMIC DNA]</scope>
    <source>
        <strain evidence="9">CCUG 42001</strain>
    </source>
</reference>
<comment type="function">
    <text evidence="5">Isomerase that catalyzes the conversion of deoxy-ribose 1-phosphate (dRib-1-P) and ribose 1-phosphate (Rib-1-P) to deoxy-ribose 5-phosphate (dRib-5-P) and ribose 5-phosphate (Rib-5-P), respectively.</text>
</comment>
<evidence type="ECO:0000256" key="1">
    <source>
        <dbReference type="ARBA" id="ARBA00010373"/>
    </source>
</evidence>
<dbReference type="EMBL" id="JBHSTQ010000004">
    <property type="protein sequence ID" value="MFC6386082.1"/>
    <property type="molecule type" value="Genomic_DNA"/>
</dbReference>
<dbReference type="GO" id="GO:0008973">
    <property type="term" value="F:phosphopentomutase activity"/>
    <property type="evidence" value="ECO:0007669"/>
    <property type="project" value="UniProtKB-EC"/>
</dbReference>
<comment type="subcellular location">
    <subcellularLocation>
        <location evidence="5">Cytoplasm</location>
    </subcellularLocation>
</comment>
<keyword evidence="4 5" id="KW-0413">Isomerase</keyword>
<feature type="binding site" evidence="5">
    <location>
        <position position="296"/>
    </location>
    <ligand>
        <name>Mn(2+)</name>
        <dbReference type="ChEBI" id="CHEBI:29035"/>
        <label>2</label>
    </ligand>
</feature>
<keyword evidence="9" id="KW-1185">Reference proteome</keyword>
<evidence type="ECO:0000256" key="3">
    <source>
        <dbReference type="ARBA" id="ARBA00023211"/>
    </source>
</evidence>
<dbReference type="Gene3D" id="3.40.720.10">
    <property type="entry name" value="Alkaline Phosphatase, subunit A"/>
    <property type="match status" value="1"/>
</dbReference>
<dbReference type="NCBIfam" id="TIGR01696">
    <property type="entry name" value="deoB"/>
    <property type="match status" value="1"/>
</dbReference>
<dbReference type="Proteomes" id="UP001596267">
    <property type="component" value="Unassembled WGS sequence"/>
</dbReference>
<keyword evidence="2 5" id="KW-0479">Metal-binding</keyword>
<dbReference type="HAMAP" id="MF_00740">
    <property type="entry name" value="Phosphopentomut"/>
    <property type="match status" value="1"/>
</dbReference>
<feature type="binding site" evidence="5">
    <location>
        <position position="333"/>
    </location>
    <ligand>
        <name>Mn(2+)</name>
        <dbReference type="ChEBI" id="CHEBI:29035"/>
        <label>1</label>
    </ligand>
</feature>